<proteinExistence type="predicted"/>
<reference evidence="1 2" key="1">
    <citation type="journal article" date="2013" name="Genome Announc.">
        <title>Genome Sequence of Mycoplasma parvum (Formerly Eperythrozoon parvum), a Diminutive Hemoplasma of the Pig.</title>
        <authorList>
            <person name="do Nascimento N.C."/>
            <person name="Dos Santos A.P."/>
            <person name="Chu Y."/>
            <person name="Guimaraes A.M."/>
            <person name="Pagliaro A."/>
            <person name="Messick J.B."/>
        </authorList>
    </citation>
    <scope>NUCLEOTIDE SEQUENCE [LARGE SCALE GENOMIC DNA]</scope>
    <source>
        <strain evidence="1 2">Indiana</strain>
    </source>
</reference>
<dbReference type="STRING" id="1403316.PRV_00505"/>
<keyword evidence="2" id="KW-1185">Reference proteome</keyword>
<dbReference type="PATRIC" id="fig|1403316.3.peg.79"/>
<dbReference type="AlphaFoldDB" id="U5NC56"/>
<dbReference type="Proteomes" id="UP000017119">
    <property type="component" value="Chromosome"/>
</dbReference>
<accession>U5NC56</accession>
<dbReference type="KEGG" id="mpv:PRV_00505"/>
<dbReference type="RefSeq" id="WP_022768924.1">
    <property type="nucleotide sequence ID" value="NC_022575.1"/>
</dbReference>
<protein>
    <submittedName>
        <fullName evidence="1">Uncharacterized protein</fullName>
    </submittedName>
</protein>
<dbReference type="EMBL" id="CP006771">
    <property type="protein sequence ID" value="AGX88870.1"/>
    <property type="molecule type" value="Genomic_DNA"/>
</dbReference>
<gene>
    <name evidence="1" type="ORF">PRV_00505</name>
</gene>
<sequence>MLCPCGGGTIIASVASLELAYKSVSNNFEGIRKKFQKLFTFNQINSNNQQLENTIAASSFWEKTTHLYTIFLKSIKKYFEDFIKFIKQLVQLDWAKLYSKSAEIKENWNNIFHGTVSLFGWWYRDLFEIEWSVLFELLKKFFNTEKLEWKGDINQFWEQLSKEFSHGVKEFVQFTKELGEIANKLQSKQIQLNGKAKKFKLDKKNMYSIYKCSLWKNTWTGKIFLNWWRDCSDTLNLNFYDK</sequence>
<evidence type="ECO:0000313" key="2">
    <source>
        <dbReference type="Proteomes" id="UP000017119"/>
    </source>
</evidence>
<evidence type="ECO:0000313" key="1">
    <source>
        <dbReference type="EMBL" id="AGX88870.1"/>
    </source>
</evidence>
<organism evidence="1 2">
    <name type="scientific">Mycoplasma parvum str. Indiana</name>
    <dbReference type="NCBI Taxonomy" id="1403316"/>
    <lineage>
        <taxon>Bacteria</taxon>
        <taxon>Bacillati</taxon>
        <taxon>Mycoplasmatota</taxon>
        <taxon>Mollicutes</taxon>
        <taxon>Mycoplasmataceae</taxon>
        <taxon>Mycoplasma</taxon>
    </lineage>
</organism>
<name>U5NC56_9MOLU</name>
<dbReference type="HOGENOM" id="CLU_1146219_0_0_14"/>